<proteinExistence type="predicted"/>
<sequence length="146" mass="16090">MKTTVVGLFSSCDEAVNAAKILKKTGLKNLKLACKELSDDRKNLLSAYLGSFLGIYANTPVKVLRKKSENLVAGIFSKNAEKLEKARTILKNAGAVHVFSFENTSRVESKSKEFIMKMIALAAKSEIRLPLPLKHHESHEGISMIT</sequence>
<dbReference type="EMBL" id="JAPCHZ010000005">
    <property type="protein sequence ID" value="MCW4452535.1"/>
    <property type="molecule type" value="Genomic_DNA"/>
</dbReference>
<keyword evidence="2" id="KW-1185">Reference proteome</keyword>
<accession>A0ABT3JP39</accession>
<dbReference type="Proteomes" id="UP001209107">
    <property type="component" value="Unassembled WGS sequence"/>
</dbReference>
<evidence type="ECO:0000313" key="2">
    <source>
        <dbReference type="Proteomes" id="UP001209107"/>
    </source>
</evidence>
<dbReference type="RefSeq" id="WP_265144653.1">
    <property type="nucleotide sequence ID" value="NZ_JAPCHZ010000005.1"/>
</dbReference>
<protein>
    <submittedName>
        <fullName evidence="1">Uncharacterized protein</fullName>
    </submittedName>
</protein>
<reference evidence="1 2" key="1">
    <citation type="submission" date="2022-10" db="EMBL/GenBank/DDBJ databases">
        <title>Kaistella sp. BT-6-1-3.</title>
        <authorList>
            <person name="Ai J."/>
            <person name="Deng Z."/>
        </authorList>
    </citation>
    <scope>NUCLEOTIDE SEQUENCE [LARGE SCALE GENOMIC DNA]</scope>
    <source>
        <strain evidence="1 2">BT6-1-3</strain>
    </source>
</reference>
<evidence type="ECO:0000313" key="1">
    <source>
        <dbReference type="EMBL" id="MCW4452535.1"/>
    </source>
</evidence>
<gene>
    <name evidence="1" type="ORF">OK344_09975</name>
</gene>
<name>A0ABT3JP39_9FLAO</name>
<organism evidence="1 2">
    <name type="scientific">Kaistella yananensis</name>
    <dbReference type="NCBI Taxonomy" id="2989820"/>
    <lineage>
        <taxon>Bacteria</taxon>
        <taxon>Pseudomonadati</taxon>
        <taxon>Bacteroidota</taxon>
        <taxon>Flavobacteriia</taxon>
        <taxon>Flavobacteriales</taxon>
        <taxon>Weeksellaceae</taxon>
        <taxon>Chryseobacterium group</taxon>
        <taxon>Kaistella</taxon>
    </lineage>
</organism>
<comment type="caution">
    <text evidence="1">The sequence shown here is derived from an EMBL/GenBank/DDBJ whole genome shotgun (WGS) entry which is preliminary data.</text>
</comment>